<evidence type="ECO:0000256" key="1">
    <source>
        <dbReference type="ARBA" id="ARBA00000824"/>
    </source>
</evidence>
<comment type="catalytic activity">
    <reaction evidence="1">
        <text>chorismate = prephenate</text>
        <dbReference type="Rhea" id="RHEA:13897"/>
        <dbReference type="ChEBI" id="CHEBI:29748"/>
        <dbReference type="ChEBI" id="CHEBI:29934"/>
        <dbReference type="EC" id="5.4.99.5"/>
    </reaction>
</comment>
<evidence type="ECO:0000256" key="13">
    <source>
        <dbReference type="ARBA" id="ARBA00023235"/>
    </source>
</evidence>
<dbReference type="SMART" id="SM00830">
    <property type="entry name" value="CM_2"/>
    <property type="match status" value="1"/>
</dbReference>
<keyword evidence="14 22" id="KW-0456">Lyase</keyword>
<protein>
    <recommendedName>
        <fullName evidence="8">Bifunctional chorismate mutase/prephenate dehydratase</fullName>
        <ecNumber evidence="7">4.2.1.51</ecNumber>
        <ecNumber evidence="6">5.4.99.5</ecNumber>
    </recommendedName>
    <alternativeName>
        <fullName evidence="17">Chorismate mutase-prephenate dehydratase</fullName>
    </alternativeName>
    <alternativeName>
        <fullName evidence="16">p-protein</fullName>
    </alternativeName>
</protein>
<dbReference type="Gene3D" id="1.20.59.10">
    <property type="entry name" value="Chorismate mutase"/>
    <property type="match status" value="1"/>
</dbReference>
<evidence type="ECO:0000313" key="23">
    <source>
        <dbReference type="Proteomes" id="UP001598114"/>
    </source>
</evidence>
<dbReference type="EC" id="5.4.99.5" evidence="6"/>
<evidence type="ECO:0000259" key="19">
    <source>
        <dbReference type="PROSITE" id="PS51168"/>
    </source>
</evidence>
<dbReference type="EMBL" id="JBBKYA010000003">
    <property type="protein sequence ID" value="MFD3275779.1"/>
    <property type="molecule type" value="Genomic_DNA"/>
</dbReference>
<evidence type="ECO:0000256" key="6">
    <source>
        <dbReference type="ARBA" id="ARBA00012404"/>
    </source>
</evidence>
<keyword evidence="10" id="KW-0028">Amino-acid biosynthesis</keyword>
<accession>A0ABW6CYF2</accession>
<comment type="catalytic activity">
    <reaction evidence="18">
        <text>prephenate + H(+) = 3-phenylpyruvate + CO2 + H2O</text>
        <dbReference type="Rhea" id="RHEA:21648"/>
        <dbReference type="ChEBI" id="CHEBI:15377"/>
        <dbReference type="ChEBI" id="CHEBI:15378"/>
        <dbReference type="ChEBI" id="CHEBI:16526"/>
        <dbReference type="ChEBI" id="CHEBI:18005"/>
        <dbReference type="ChEBI" id="CHEBI:29934"/>
        <dbReference type="EC" id="4.2.1.51"/>
    </reaction>
</comment>
<comment type="pathway">
    <text evidence="5">Metabolic intermediate biosynthesis; prephenate biosynthesis; prephenate from chorismate: step 1/1.</text>
</comment>
<dbReference type="Pfam" id="PF01817">
    <property type="entry name" value="CM_2"/>
    <property type="match status" value="1"/>
</dbReference>
<dbReference type="SUPFAM" id="SSF48600">
    <property type="entry name" value="Chorismate mutase II"/>
    <property type="match status" value="1"/>
</dbReference>
<evidence type="ECO:0000256" key="10">
    <source>
        <dbReference type="ARBA" id="ARBA00022605"/>
    </source>
</evidence>
<comment type="pathway">
    <text evidence="4">Amino-acid biosynthesis; L-phenylalanine biosynthesis; phenylpyruvate from prephenate: step 1/1.</text>
</comment>
<dbReference type="GO" id="GO:0004664">
    <property type="term" value="F:prephenate dehydratase activity"/>
    <property type="evidence" value="ECO:0007669"/>
    <property type="project" value="UniProtKB-EC"/>
</dbReference>
<dbReference type="PROSITE" id="PS51168">
    <property type="entry name" value="CHORISMATE_MUT_2"/>
    <property type="match status" value="1"/>
</dbReference>
<dbReference type="InterPro" id="IPR002701">
    <property type="entry name" value="CM_II_prokaryot"/>
</dbReference>
<reference evidence="22 23" key="1">
    <citation type="submission" date="2024-03" db="EMBL/GenBank/DDBJ databases">
        <title>Aquirufa genome sequencing.</title>
        <authorList>
            <person name="Pitt A."/>
            <person name="Hahn M.W."/>
        </authorList>
    </citation>
    <scope>NUCLEOTIDE SEQUENCE [LARGE SCALE GENOMIC DNA]</scope>
    <source>
        <strain evidence="22 23">PLAD-142S6K</strain>
    </source>
</reference>
<evidence type="ECO:0000256" key="11">
    <source>
        <dbReference type="ARBA" id="ARBA00023141"/>
    </source>
</evidence>
<keyword evidence="11" id="KW-0057">Aromatic amino acid biosynthesis</keyword>
<dbReference type="Gene3D" id="3.30.70.260">
    <property type="match status" value="1"/>
</dbReference>
<evidence type="ECO:0000256" key="7">
    <source>
        <dbReference type="ARBA" id="ARBA00013147"/>
    </source>
</evidence>
<comment type="caution">
    <text evidence="22">The sequence shown here is derived from an EMBL/GenBank/DDBJ whole genome shotgun (WGS) entry which is preliminary data.</text>
</comment>
<dbReference type="PIRSF" id="PIRSF001500">
    <property type="entry name" value="Chor_mut_pdt_Ppr"/>
    <property type="match status" value="1"/>
</dbReference>
<feature type="domain" description="Prephenate dehydratase" evidence="20">
    <location>
        <begin position="88"/>
        <end position="266"/>
    </location>
</feature>
<dbReference type="EC" id="4.2.1.51" evidence="7"/>
<dbReference type="InterPro" id="IPR008242">
    <property type="entry name" value="Chor_mutase/pphenate_deHydtase"/>
</dbReference>
<gene>
    <name evidence="22" type="primary">pheA</name>
    <name evidence="22" type="ORF">SKC38_06020</name>
</gene>
<dbReference type="CDD" id="cd04905">
    <property type="entry name" value="ACT_CM-PDT"/>
    <property type="match status" value="1"/>
</dbReference>
<evidence type="ECO:0000256" key="14">
    <source>
        <dbReference type="ARBA" id="ARBA00023239"/>
    </source>
</evidence>
<keyword evidence="13" id="KW-0413">Isomerase</keyword>
<dbReference type="Gene3D" id="3.40.190.10">
    <property type="entry name" value="Periplasmic binding protein-like II"/>
    <property type="match status" value="2"/>
</dbReference>
<comment type="function">
    <text evidence="2">Catalyzes the Claisen rearrangement of chorismate to prephenate and the decarboxylation/dehydration of prephenate to phenylpyruvate.</text>
</comment>
<evidence type="ECO:0000259" key="21">
    <source>
        <dbReference type="PROSITE" id="PS51671"/>
    </source>
</evidence>
<comment type="subcellular location">
    <subcellularLocation>
        <location evidence="3">Cytoplasm</location>
    </subcellularLocation>
</comment>
<evidence type="ECO:0000313" key="22">
    <source>
        <dbReference type="EMBL" id="MFD3275779.1"/>
    </source>
</evidence>
<proteinExistence type="predicted"/>
<evidence type="ECO:0000259" key="20">
    <source>
        <dbReference type="PROSITE" id="PS51171"/>
    </source>
</evidence>
<dbReference type="SUPFAM" id="SSF53850">
    <property type="entry name" value="Periplasmic binding protein-like II"/>
    <property type="match status" value="1"/>
</dbReference>
<name>A0ABW6CYF2_9BACT</name>
<feature type="domain" description="ACT" evidence="21">
    <location>
        <begin position="281"/>
        <end position="356"/>
    </location>
</feature>
<feature type="domain" description="Chorismate mutase" evidence="19">
    <location>
        <begin position="1"/>
        <end position="88"/>
    </location>
</feature>
<evidence type="ECO:0000256" key="4">
    <source>
        <dbReference type="ARBA" id="ARBA00004741"/>
    </source>
</evidence>
<evidence type="ECO:0000256" key="9">
    <source>
        <dbReference type="ARBA" id="ARBA00022490"/>
    </source>
</evidence>
<dbReference type="CDD" id="cd13630">
    <property type="entry name" value="PBP2_PDT_1"/>
    <property type="match status" value="1"/>
</dbReference>
<dbReference type="InterPro" id="IPR036263">
    <property type="entry name" value="Chorismate_II_sf"/>
</dbReference>
<dbReference type="InterPro" id="IPR045865">
    <property type="entry name" value="ACT-like_dom_sf"/>
</dbReference>
<sequence length="359" mass="40609">MDNINSLREKIDLIDDSILQLLVNRMNIVEEIGSIKKQNSTAIYHPDREKEIIDRLASKPTGKLKKEAIEAIFLEIFGVSRNLELPEIISFLGPEGSFTHQAAESRFGAVADYISLPSIKSIFDSVDSGRAKYGIVPIENNQEGMVKETLDLLNEKSLFIISEIIIPVNFCLATKEHDINAISRIYSKDIAFNQCQGFTQDYFAAKSDDFFVQVDSTSKAAKLASENPGTAALCSHIAAKIYHVPILFDNIQDNDSNQTRFIIISKVENLKKTNRDKTTLAVKLKDDDKPGTLLKLLKEFEEKKINLLKIESRPQKDTNEFKFWFFIDVEGNKLDEEINTILQSKADEIKFLGSYMNLC</sequence>
<evidence type="ECO:0000256" key="5">
    <source>
        <dbReference type="ARBA" id="ARBA00004817"/>
    </source>
</evidence>
<dbReference type="Pfam" id="PF00800">
    <property type="entry name" value="PDT"/>
    <property type="match status" value="1"/>
</dbReference>
<evidence type="ECO:0000256" key="8">
    <source>
        <dbReference type="ARBA" id="ARBA00014401"/>
    </source>
</evidence>
<evidence type="ECO:0000256" key="3">
    <source>
        <dbReference type="ARBA" id="ARBA00004496"/>
    </source>
</evidence>
<evidence type="ECO:0000256" key="17">
    <source>
        <dbReference type="ARBA" id="ARBA00031520"/>
    </source>
</evidence>
<dbReference type="PROSITE" id="PS00857">
    <property type="entry name" value="PREPHENATE_DEHYDR_1"/>
    <property type="match status" value="1"/>
</dbReference>
<dbReference type="PANTHER" id="PTHR21022:SF19">
    <property type="entry name" value="PREPHENATE DEHYDRATASE-RELATED"/>
    <property type="match status" value="1"/>
</dbReference>
<dbReference type="RefSeq" id="WP_377976012.1">
    <property type="nucleotide sequence ID" value="NZ_JBBKYA010000003.1"/>
</dbReference>
<keyword evidence="15" id="KW-0511">Multifunctional enzyme</keyword>
<dbReference type="PROSITE" id="PS51671">
    <property type="entry name" value="ACT"/>
    <property type="match status" value="1"/>
</dbReference>
<dbReference type="InterPro" id="IPR001086">
    <property type="entry name" value="Preph_deHydtase"/>
</dbReference>
<dbReference type="SUPFAM" id="SSF55021">
    <property type="entry name" value="ACT-like"/>
    <property type="match status" value="1"/>
</dbReference>
<dbReference type="InterPro" id="IPR002912">
    <property type="entry name" value="ACT_dom"/>
</dbReference>
<evidence type="ECO:0000256" key="12">
    <source>
        <dbReference type="ARBA" id="ARBA00023222"/>
    </source>
</evidence>
<evidence type="ECO:0000256" key="2">
    <source>
        <dbReference type="ARBA" id="ARBA00002364"/>
    </source>
</evidence>
<dbReference type="Pfam" id="PF01842">
    <property type="entry name" value="ACT"/>
    <property type="match status" value="1"/>
</dbReference>
<dbReference type="NCBIfam" id="NF008865">
    <property type="entry name" value="PRK11898.1"/>
    <property type="match status" value="1"/>
</dbReference>
<evidence type="ECO:0000256" key="16">
    <source>
        <dbReference type="ARBA" id="ARBA00031175"/>
    </source>
</evidence>
<dbReference type="Proteomes" id="UP001598114">
    <property type="component" value="Unassembled WGS sequence"/>
</dbReference>
<dbReference type="InterPro" id="IPR018528">
    <property type="entry name" value="Preph_deHydtase_CS"/>
</dbReference>
<dbReference type="NCBIfam" id="TIGR01807">
    <property type="entry name" value="CM_P2"/>
    <property type="match status" value="1"/>
</dbReference>
<dbReference type="InterPro" id="IPR036979">
    <property type="entry name" value="CM_dom_sf"/>
</dbReference>
<dbReference type="PANTHER" id="PTHR21022">
    <property type="entry name" value="PREPHENATE DEHYDRATASE P PROTEIN"/>
    <property type="match status" value="1"/>
</dbReference>
<keyword evidence="9" id="KW-0963">Cytoplasm</keyword>
<keyword evidence="12" id="KW-0584">Phenylalanine biosynthesis</keyword>
<dbReference type="PROSITE" id="PS51171">
    <property type="entry name" value="PREPHENATE_DEHYDR_3"/>
    <property type="match status" value="1"/>
</dbReference>
<evidence type="ECO:0000256" key="15">
    <source>
        <dbReference type="ARBA" id="ARBA00023268"/>
    </source>
</evidence>
<evidence type="ECO:0000256" key="18">
    <source>
        <dbReference type="ARBA" id="ARBA00047848"/>
    </source>
</evidence>
<keyword evidence="23" id="KW-1185">Reference proteome</keyword>
<organism evidence="22 23">
    <name type="scientific">Aquirufa echingensis</name>
    <dbReference type="NCBI Taxonomy" id="3096516"/>
    <lineage>
        <taxon>Bacteria</taxon>
        <taxon>Pseudomonadati</taxon>
        <taxon>Bacteroidota</taxon>
        <taxon>Cytophagia</taxon>
        <taxon>Cytophagales</taxon>
        <taxon>Flectobacillaceae</taxon>
        <taxon>Aquirufa</taxon>
    </lineage>
</organism>
<dbReference type="InterPro" id="IPR010957">
    <property type="entry name" value="G/b/e-P-prot_chorismate_mutase"/>
</dbReference>